<name>A0A6N3D822_MEDGN</name>
<sequence length="106" mass="12348">MILFCPDLTGKEEVKAMLIGNGDFVRPVLHPCIKEKCVAYKDGKCMKYDNEVEERAFEDILYMIKRSCDKNFYKGTDYDGMKQEIVRCATDIYIEQMRQNGGKEDE</sequence>
<reference evidence="1" key="1">
    <citation type="submission" date="2019-11" db="EMBL/GenBank/DDBJ databases">
        <authorList>
            <person name="Feng L."/>
        </authorList>
    </citation>
    <scope>NUCLEOTIDE SEQUENCE</scope>
    <source>
        <strain evidence="1">RgnavusLFYP36</strain>
    </source>
</reference>
<protein>
    <submittedName>
        <fullName evidence="1">Uncharacterized protein</fullName>
    </submittedName>
</protein>
<accession>A0A6N3D822</accession>
<organism evidence="1">
    <name type="scientific">Mediterraneibacter gnavus</name>
    <name type="common">Ruminococcus gnavus</name>
    <dbReference type="NCBI Taxonomy" id="33038"/>
    <lineage>
        <taxon>Bacteria</taxon>
        <taxon>Bacillati</taxon>
        <taxon>Bacillota</taxon>
        <taxon>Clostridia</taxon>
        <taxon>Lachnospirales</taxon>
        <taxon>Lachnospiraceae</taxon>
        <taxon>Mediterraneibacter</taxon>
    </lineage>
</organism>
<evidence type="ECO:0000313" key="1">
    <source>
        <dbReference type="EMBL" id="VYU24024.1"/>
    </source>
</evidence>
<dbReference type="AlphaFoldDB" id="A0A6N3D822"/>
<dbReference type="EMBL" id="CACRUU010000075">
    <property type="protein sequence ID" value="VYU24024.1"/>
    <property type="molecule type" value="Genomic_DNA"/>
</dbReference>
<gene>
    <name evidence="1" type="ORF">RGLFYP36_00935</name>
</gene>
<dbReference type="RefSeq" id="WP_156734187.1">
    <property type="nucleotide sequence ID" value="NZ_CACRUU010000075.1"/>
</dbReference>
<proteinExistence type="predicted"/>